<dbReference type="SMART" id="SM00148">
    <property type="entry name" value="PLCXc"/>
    <property type="match status" value="1"/>
</dbReference>
<keyword evidence="9" id="KW-1185">Reference proteome</keyword>
<evidence type="ECO:0000313" key="9">
    <source>
        <dbReference type="Proteomes" id="UP001143328"/>
    </source>
</evidence>
<reference evidence="8" key="2">
    <citation type="submission" date="2023-01" db="EMBL/GenBank/DDBJ databases">
        <authorList>
            <person name="Sun Q."/>
            <person name="Evtushenko L."/>
        </authorList>
    </citation>
    <scope>NUCLEOTIDE SEQUENCE</scope>
    <source>
        <strain evidence="8">VKM B-2935</strain>
    </source>
</reference>
<comment type="caution">
    <text evidence="8">The sequence shown here is derived from an EMBL/GenBank/DDBJ whole genome shotgun (WGS) entry which is preliminary data.</text>
</comment>
<sequence>MKKYLASLLFLLPMLTNAHTHSGYYYGGGNLNVPNGNAWMRNLANEDPVLSISIPGTHDSASLYGGPYVQTQTLTIPQQLKAGIRFLDIRGRPTNGSLAIHHGEVFQNKMFGEVLNEVITFLRENPSEFVLMRVKEEHSNNEKAFLQALNNYVTAPQNKPYIWTDSRGWTVYRRTTVGDVRGKIVLLREAFDSQYMSESVGAAYSNYHVDDSWVVNTNWDLYSHWEKKKSALNAAQVAGRARLTYLSGADIAFPYFVVSGHSSPGTGAPRLATGYTTPGWSWKWQDFPRVDCLGSLCTIAFEGTNILATELIKKANIKNTNPRKNEAGVIDEQRPNGRYVGVVATDFPGAGFIEAVIAANRVVDPDRCSAGEGCITMSCDVGHVRFGFSSERLPIAYYSKSGNSGSWEKLGPFYAGGENTGWGSEVGIQGNFGGLNGFLDKNKPYYRKVRTADVVDIFTWEAGADIALACFPDNVHDRIDGKIWNYIATTDDGGMIYFYDREGYGSGAHVSSPSSGGEVIIKGSDVIMGSNESVGQNVGVTTGGSIGTKGVSVGGSTGISTGAGASAGFSSGIIIGGAKK</sequence>
<dbReference type="AlphaFoldDB" id="A0A9W6NIB7"/>
<feature type="signal peptide" evidence="6">
    <location>
        <begin position="1"/>
        <end position="18"/>
    </location>
</feature>
<organism evidence="8 9">
    <name type="scientific">Pseudomonas turukhanskensis</name>
    <dbReference type="NCBI Taxonomy" id="1806536"/>
    <lineage>
        <taxon>Bacteria</taxon>
        <taxon>Pseudomonadati</taxon>
        <taxon>Pseudomonadota</taxon>
        <taxon>Gammaproteobacteria</taxon>
        <taxon>Pseudomonadales</taxon>
        <taxon>Pseudomonadaceae</taxon>
        <taxon>Pseudomonas</taxon>
    </lineage>
</organism>
<evidence type="ECO:0000256" key="2">
    <source>
        <dbReference type="ARBA" id="ARBA00012581"/>
    </source>
</evidence>
<dbReference type="Proteomes" id="UP001143328">
    <property type="component" value="Unassembled WGS sequence"/>
</dbReference>
<feature type="chain" id="PRO_5040970196" description="1-phosphatidylinositol phosphodiesterase" evidence="6">
    <location>
        <begin position="19"/>
        <end position="580"/>
    </location>
</feature>
<evidence type="ECO:0000259" key="7">
    <source>
        <dbReference type="SMART" id="SM00148"/>
    </source>
</evidence>
<proteinExistence type="predicted"/>
<gene>
    <name evidence="8" type="ORF">GCM10017655_48440</name>
</gene>
<dbReference type="GO" id="GO:0006629">
    <property type="term" value="P:lipid metabolic process"/>
    <property type="evidence" value="ECO:0007669"/>
    <property type="project" value="InterPro"/>
</dbReference>
<dbReference type="RefSeq" id="WP_271198043.1">
    <property type="nucleotide sequence ID" value="NZ_BSFN01000026.1"/>
</dbReference>
<dbReference type="Gene3D" id="3.20.20.190">
    <property type="entry name" value="Phosphatidylinositol (PI) phosphodiesterase"/>
    <property type="match status" value="1"/>
</dbReference>
<dbReference type="SUPFAM" id="SSF51695">
    <property type="entry name" value="PLC-like phosphodiesterases"/>
    <property type="match status" value="1"/>
</dbReference>
<dbReference type="PANTHER" id="PTHR13593">
    <property type="match status" value="1"/>
</dbReference>
<evidence type="ECO:0000256" key="4">
    <source>
        <dbReference type="ARBA" id="ARBA00030474"/>
    </source>
</evidence>
<name>A0A9W6NIB7_9PSED</name>
<dbReference type="EC" id="4.6.1.13" evidence="2"/>
<evidence type="ECO:0000256" key="6">
    <source>
        <dbReference type="SAM" id="SignalP"/>
    </source>
</evidence>
<dbReference type="PANTHER" id="PTHR13593:SF113">
    <property type="entry name" value="SI:DKEY-266F7.9"/>
    <property type="match status" value="1"/>
</dbReference>
<dbReference type="InterPro" id="IPR000909">
    <property type="entry name" value="PLipase_C_PInositol-sp_X_dom"/>
</dbReference>
<dbReference type="InterPro" id="IPR017946">
    <property type="entry name" value="PLC-like_Pdiesterase_TIM-brl"/>
</dbReference>
<accession>A0A9W6NIB7</accession>
<dbReference type="PROSITE" id="PS50007">
    <property type="entry name" value="PIPLC_X_DOMAIN"/>
    <property type="match status" value="1"/>
</dbReference>
<reference evidence="8" key="1">
    <citation type="journal article" date="2014" name="Int. J. Syst. Evol. Microbiol.">
        <title>Complete genome sequence of Corynebacterium casei LMG S-19264T (=DSM 44701T), isolated from a smear-ripened cheese.</title>
        <authorList>
            <consortium name="US DOE Joint Genome Institute (JGI-PGF)"/>
            <person name="Walter F."/>
            <person name="Albersmeier A."/>
            <person name="Kalinowski J."/>
            <person name="Ruckert C."/>
        </authorList>
    </citation>
    <scope>NUCLEOTIDE SEQUENCE</scope>
    <source>
        <strain evidence="8">VKM B-2935</strain>
    </source>
</reference>
<evidence type="ECO:0000313" key="8">
    <source>
        <dbReference type="EMBL" id="GLK91780.1"/>
    </source>
</evidence>
<dbReference type="Pfam" id="PF26146">
    <property type="entry name" value="PI-PLC_X"/>
    <property type="match status" value="1"/>
</dbReference>
<evidence type="ECO:0000256" key="3">
    <source>
        <dbReference type="ARBA" id="ARBA00019758"/>
    </source>
</evidence>
<dbReference type="GO" id="GO:0008081">
    <property type="term" value="F:phosphoric diester hydrolase activity"/>
    <property type="evidence" value="ECO:0007669"/>
    <property type="project" value="InterPro"/>
</dbReference>
<dbReference type="CDD" id="cd08586">
    <property type="entry name" value="PI-PLCc_BcPLC_like"/>
    <property type="match status" value="1"/>
</dbReference>
<evidence type="ECO:0000256" key="1">
    <source>
        <dbReference type="ARBA" id="ARBA00001316"/>
    </source>
</evidence>
<feature type="domain" description="Phosphatidylinositol-specific phospholipase C X" evidence="7">
    <location>
        <begin position="46"/>
        <end position="189"/>
    </location>
</feature>
<dbReference type="InterPro" id="IPR051057">
    <property type="entry name" value="PI-PLC_domain"/>
</dbReference>
<keyword evidence="6" id="KW-0732">Signal</keyword>
<protein>
    <recommendedName>
        <fullName evidence="3">1-phosphatidylinositol phosphodiesterase</fullName>
        <ecNumber evidence="2">4.6.1.13</ecNumber>
    </recommendedName>
    <alternativeName>
        <fullName evidence="4">Phosphatidylinositol diacylglycerol-lyase</fullName>
    </alternativeName>
    <alternativeName>
        <fullName evidence="5">Phosphatidylinositol-specific phospholipase C</fullName>
    </alternativeName>
</protein>
<dbReference type="GO" id="GO:0004436">
    <property type="term" value="F:phosphatidylinositol diacylglycerol-lyase activity"/>
    <property type="evidence" value="ECO:0007669"/>
    <property type="project" value="UniProtKB-EC"/>
</dbReference>
<dbReference type="EMBL" id="BSFN01000026">
    <property type="protein sequence ID" value="GLK91780.1"/>
    <property type="molecule type" value="Genomic_DNA"/>
</dbReference>
<evidence type="ECO:0000256" key="5">
    <source>
        <dbReference type="ARBA" id="ARBA00030782"/>
    </source>
</evidence>
<comment type="catalytic activity">
    <reaction evidence="1">
        <text>a 1,2-diacyl-sn-glycero-3-phospho-(1D-myo-inositol) = 1D-myo-inositol 1,2-cyclic phosphate + a 1,2-diacyl-sn-glycerol</text>
        <dbReference type="Rhea" id="RHEA:17093"/>
        <dbReference type="ChEBI" id="CHEBI:17815"/>
        <dbReference type="ChEBI" id="CHEBI:57880"/>
        <dbReference type="ChEBI" id="CHEBI:58484"/>
        <dbReference type="EC" id="4.6.1.13"/>
    </reaction>
</comment>